<dbReference type="EMBL" id="VWZS01006412">
    <property type="protein sequence ID" value="NXH59522.1"/>
    <property type="molecule type" value="Genomic_DNA"/>
</dbReference>
<dbReference type="PROSITE" id="PS00028">
    <property type="entry name" value="ZINC_FINGER_C2H2_1"/>
    <property type="match status" value="1"/>
</dbReference>
<name>A0A7K9L9S8_9PASS</name>
<feature type="domain" description="C2H2-type" evidence="8">
    <location>
        <begin position="27"/>
        <end position="54"/>
    </location>
</feature>
<keyword evidence="5" id="KW-0862">Zinc</keyword>
<proteinExistence type="predicted"/>
<evidence type="ECO:0000256" key="3">
    <source>
        <dbReference type="ARBA" id="ARBA00022737"/>
    </source>
</evidence>
<feature type="non-terminal residue" evidence="9">
    <location>
        <position position="54"/>
    </location>
</feature>
<dbReference type="InterPro" id="IPR036236">
    <property type="entry name" value="Znf_C2H2_sf"/>
</dbReference>
<dbReference type="GO" id="GO:0005634">
    <property type="term" value="C:nucleus"/>
    <property type="evidence" value="ECO:0007669"/>
    <property type="project" value="UniProtKB-SubCell"/>
</dbReference>
<dbReference type="FunFam" id="3.30.160.60:FF:002343">
    <property type="entry name" value="Zinc finger protein 33A"/>
    <property type="match status" value="1"/>
</dbReference>
<evidence type="ECO:0000256" key="4">
    <source>
        <dbReference type="ARBA" id="ARBA00022771"/>
    </source>
</evidence>
<protein>
    <submittedName>
        <fullName evidence="9">ZN776 protein</fullName>
    </submittedName>
</protein>
<dbReference type="Gene3D" id="3.30.160.60">
    <property type="entry name" value="Classic Zinc Finger"/>
    <property type="match status" value="2"/>
</dbReference>
<evidence type="ECO:0000256" key="6">
    <source>
        <dbReference type="ARBA" id="ARBA00023242"/>
    </source>
</evidence>
<evidence type="ECO:0000313" key="9">
    <source>
        <dbReference type="EMBL" id="NXH59522.1"/>
    </source>
</evidence>
<feature type="non-terminal residue" evidence="9">
    <location>
        <position position="1"/>
    </location>
</feature>
<dbReference type="Proteomes" id="UP000583164">
    <property type="component" value="Unassembled WGS sequence"/>
</dbReference>
<keyword evidence="4 7" id="KW-0863">Zinc-finger</keyword>
<dbReference type="SMART" id="SM00355">
    <property type="entry name" value="ZnF_C2H2"/>
    <property type="match status" value="2"/>
</dbReference>
<evidence type="ECO:0000256" key="7">
    <source>
        <dbReference type="PROSITE-ProRule" id="PRU00042"/>
    </source>
</evidence>
<dbReference type="PANTHER" id="PTHR23226:SF366">
    <property type="entry name" value="ZINC FINGER PROTEIN ZFP2"/>
    <property type="match status" value="1"/>
</dbReference>
<accession>A0A7K9L9S8</accession>
<keyword evidence="6" id="KW-0539">Nucleus</keyword>
<evidence type="ECO:0000256" key="1">
    <source>
        <dbReference type="ARBA" id="ARBA00004123"/>
    </source>
</evidence>
<dbReference type="OrthoDB" id="654211at2759"/>
<reference evidence="9 10" key="1">
    <citation type="submission" date="2019-09" db="EMBL/GenBank/DDBJ databases">
        <title>Bird 10,000 Genomes (B10K) Project - Family phase.</title>
        <authorList>
            <person name="Zhang G."/>
        </authorList>
    </citation>
    <scope>NUCLEOTIDE SEQUENCE [LARGE SCALE GENOMIC DNA]</scope>
    <source>
        <strain evidence="9">B10K-DU-001-29</strain>
        <tissue evidence="9">Muscle</tissue>
    </source>
</reference>
<gene>
    <name evidence="9" type="primary">Znf776_1</name>
    <name evidence="9" type="ORF">RHAINO_R01448</name>
</gene>
<dbReference type="Pfam" id="PF00096">
    <property type="entry name" value="zf-C2H2"/>
    <property type="match status" value="2"/>
</dbReference>
<evidence type="ECO:0000259" key="8">
    <source>
        <dbReference type="PROSITE" id="PS50157"/>
    </source>
</evidence>
<comment type="caution">
    <text evidence="9">The sequence shown here is derived from an EMBL/GenBank/DDBJ whole genome shotgun (WGS) entry which is preliminary data.</text>
</comment>
<organism evidence="9 10">
    <name type="scientific">Rhabdornis inornatus</name>
    <dbReference type="NCBI Taxonomy" id="237438"/>
    <lineage>
        <taxon>Eukaryota</taxon>
        <taxon>Metazoa</taxon>
        <taxon>Chordata</taxon>
        <taxon>Craniata</taxon>
        <taxon>Vertebrata</taxon>
        <taxon>Euteleostomi</taxon>
        <taxon>Archelosauria</taxon>
        <taxon>Archosauria</taxon>
        <taxon>Dinosauria</taxon>
        <taxon>Saurischia</taxon>
        <taxon>Theropoda</taxon>
        <taxon>Coelurosauria</taxon>
        <taxon>Aves</taxon>
        <taxon>Neognathae</taxon>
        <taxon>Neoaves</taxon>
        <taxon>Telluraves</taxon>
        <taxon>Australaves</taxon>
        <taxon>Passeriformes</taxon>
        <taxon>Rhabdornithidae</taxon>
        <taxon>Rhabdornis</taxon>
    </lineage>
</organism>
<keyword evidence="10" id="KW-1185">Reference proteome</keyword>
<keyword evidence="2" id="KW-0479">Metal-binding</keyword>
<sequence length="54" mass="6443">CLECEKSSRYSSHLREHQNIHAGEWPYECGKCRKNFSWSSNLTEHRKIHTGQRP</sequence>
<feature type="domain" description="C2H2-type" evidence="8">
    <location>
        <begin position="1"/>
        <end position="26"/>
    </location>
</feature>
<evidence type="ECO:0000256" key="5">
    <source>
        <dbReference type="ARBA" id="ARBA00022833"/>
    </source>
</evidence>
<evidence type="ECO:0000256" key="2">
    <source>
        <dbReference type="ARBA" id="ARBA00022723"/>
    </source>
</evidence>
<dbReference type="GO" id="GO:0000978">
    <property type="term" value="F:RNA polymerase II cis-regulatory region sequence-specific DNA binding"/>
    <property type="evidence" value="ECO:0007669"/>
    <property type="project" value="TreeGrafter"/>
</dbReference>
<dbReference type="SUPFAM" id="SSF57667">
    <property type="entry name" value="beta-beta-alpha zinc fingers"/>
    <property type="match status" value="1"/>
</dbReference>
<dbReference type="AlphaFoldDB" id="A0A7K9L9S8"/>
<comment type="subcellular location">
    <subcellularLocation>
        <location evidence="1">Nucleus</location>
    </subcellularLocation>
</comment>
<evidence type="ECO:0000313" key="10">
    <source>
        <dbReference type="Proteomes" id="UP000583164"/>
    </source>
</evidence>
<dbReference type="InterPro" id="IPR013087">
    <property type="entry name" value="Znf_C2H2_type"/>
</dbReference>
<dbReference type="GO" id="GO:0008270">
    <property type="term" value="F:zinc ion binding"/>
    <property type="evidence" value="ECO:0007669"/>
    <property type="project" value="UniProtKB-KW"/>
</dbReference>
<dbReference type="PANTHER" id="PTHR23226">
    <property type="entry name" value="ZINC FINGER AND SCAN DOMAIN-CONTAINING"/>
    <property type="match status" value="1"/>
</dbReference>
<dbReference type="GO" id="GO:0000981">
    <property type="term" value="F:DNA-binding transcription factor activity, RNA polymerase II-specific"/>
    <property type="evidence" value="ECO:0007669"/>
    <property type="project" value="TreeGrafter"/>
</dbReference>
<keyword evidence="3" id="KW-0677">Repeat</keyword>
<dbReference type="PROSITE" id="PS50157">
    <property type="entry name" value="ZINC_FINGER_C2H2_2"/>
    <property type="match status" value="2"/>
</dbReference>